<keyword evidence="1 3" id="KW-0547">Nucleotide-binding</keyword>
<protein>
    <submittedName>
        <fullName evidence="5">Hypothetical chaperone protein</fullName>
    </submittedName>
</protein>
<evidence type="ECO:0000313" key="5">
    <source>
        <dbReference type="EMBL" id="SOD57341.1"/>
    </source>
</evidence>
<keyword evidence="2 3" id="KW-0067">ATP-binding</keyword>
<sequence length="521" mass="55915">MKGPARKKLFNVGRAGDGGIDSPPMHHVGAAARTGTTESSRPRRIADPARGSIFGIIGMRIGIDFGTSYSAAAARVGDRLQHIRFGGLPQFRTAVFFPTALPDPADFQLTTAMEGEVAALVRAAKAEQTRSGAAARSDAQLHRDAVRTVRRQWLEQQVRKAETAAADLQNAVFGEDAIDSFLAEGSGHLVQSPKSMLGYDLLPRARQTITGIAAHILEHIRLTASQQLGTTVRAATLGRPVQFRSSMGPAGGQQALDILTEAAQVAGFDAVDFLEEPSAAALHHHASSAQRQSTLVVDVGGGTTDIAHAEIGGNDDPVIHRAWGLPNGGTDVDLALSLARYMPLFGKGATRLPAHHYVDAAMVQDAPRQRAFQQRDFGKVPAPYGERLQALQRDGGTTRLYRAVEAMKIRLSEHGDSHHRLDYIDPALSVTASREDLEAACADFLARVGDLLRAVRDELHAPPDSLFLTGGMSRAPYVQAMARQVFPQARFVQGDASLGVVSGLADYRPQLVPLQELRGLR</sequence>
<dbReference type="Proteomes" id="UP000219374">
    <property type="component" value="Unassembled WGS sequence"/>
</dbReference>
<dbReference type="EMBL" id="OCND01000013">
    <property type="protein sequence ID" value="SOD57341.1"/>
    <property type="molecule type" value="Genomic_DNA"/>
</dbReference>
<comment type="similarity">
    <text evidence="3">Belongs to the heat shock protein 70 family.</text>
</comment>
<dbReference type="Gene3D" id="3.30.420.40">
    <property type="match status" value="2"/>
</dbReference>
<reference evidence="5 6" key="1">
    <citation type="submission" date="2017-09" db="EMBL/GenBank/DDBJ databases">
        <authorList>
            <person name="Ehlers B."/>
            <person name="Leendertz F.H."/>
        </authorList>
    </citation>
    <scope>NUCLEOTIDE SEQUENCE [LARGE SCALE GENOMIC DNA]</scope>
    <source>
        <strain evidence="5 6">CGMCC 1.10978</strain>
    </source>
</reference>
<evidence type="ECO:0000256" key="3">
    <source>
        <dbReference type="RuleBase" id="RU003322"/>
    </source>
</evidence>
<dbReference type="InterPro" id="IPR043129">
    <property type="entry name" value="ATPase_NBD"/>
</dbReference>
<gene>
    <name evidence="5" type="ORF">SAMN06296416_11312</name>
</gene>
<feature type="region of interest" description="Disordered" evidence="4">
    <location>
        <begin position="12"/>
        <end position="45"/>
    </location>
</feature>
<dbReference type="SUPFAM" id="SSF53067">
    <property type="entry name" value="Actin-like ATPase domain"/>
    <property type="match status" value="2"/>
</dbReference>
<dbReference type="GO" id="GO:0005524">
    <property type="term" value="F:ATP binding"/>
    <property type="evidence" value="ECO:0007669"/>
    <property type="project" value="UniProtKB-KW"/>
</dbReference>
<dbReference type="Gene3D" id="3.90.640.10">
    <property type="entry name" value="Actin, Chain A, domain 4"/>
    <property type="match status" value="1"/>
</dbReference>
<dbReference type="Pfam" id="PF00012">
    <property type="entry name" value="HSP70"/>
    <property type="match status" value="1"/>
</dbReference>
<organism evidence="5 6">
    <name type="scientific">Pseudoxanthomonas wuyuanensis</name>
    <dbReference type="NCBI Taxonomy" id="1073196"/>
    <lineage>
        <taxon>Bacteria</taxon>
        <taxon>Pseudomonadati</taxon>
        <taxon>Pseudomonadota</taxon>
        <taxon>Gammaproteobacteria</taxon>
        <taxon>Lysobacterales</taxon>
        <taxon>Lysobacteraceae</taxon>
        <taxon>Pseudoxanthomonas</taxon>
    </lineage>
</organism>
<dbReference type="PANTHER" id="PTHR19375">
    <property type="entry name" value="HEAT SHOCK PROTEIN 70KDA"/>
    <property type="match status" value="1"/>
</dbReference>
<proteinExistence type="inferred from homology"/>
<evidence type="ECO:0000256" key="1">
    <source>
        <dbReference type="ARBA" id="ARBA00022741"/>
    </source>
</evidence>
<evidence type="ECO:0000256" key="4">
    <source>
        <dbReference type="SAM" id="MobiDB-lite"/>
    </source>
</evidence>
<dbReference type="InterPro" id="IPR013126">
    <property type="entry name" value="Hsp_70_fam"/>
</dbReference>
<evidence type="ECO:0000313" key="6">
    <source>
        <dbReference type="Proteomes" id="UP000219374"/>
    </source>
</evidence>
<dbReference type="GO" id="GO:0140662">
    <property type="term" value="F:ATP-dependent protein folding chaperone"/>
    <property type="evidence" value="ECO:0007669"/>
    <property type="project" value="InterPro"/>
</dbReference>
<name>A0A286DFG7_9GAMM</name>
<evidence type="ECO:0000256" key="2">
    <source>
        <dbReference type="ARBA" id="ARBA00022840"/>
    </source>
</evidence>
<dbReference type="AlphaFoldDB" id="A0A286DFG7"/>
<accession>A0A286DFG7</accession>
<keyword evidence="6" id="KW-1185">Reference proteome</keyword>